<dbReference type="NCBIfam" id="NF010200">
    <property type="entry name" value="PRK13674.1-1"/>
    <property type="match status" value="1"/>
</dbReference>
<evidence type="ECO:0000313" key="4">
    <source>
        <dbReference type="Proteomes" id="UP000325372"/>
    </source>
</evidence>
<gene>
    <name evidence="2" type="primary">folE2</name>
    <name evidence="3" type="ORF">F3N42_01845</name>
</gene>
<comment type="caution">
    <text evidence="3">The sequence shown here is derived from an EMBL/GenBank/DDBJ whole genome shotgun (WGS) entry which is preliminary data.</text>
</comment>
<dbReference type="Gene3D" id="3.10.270.10">
    <property type="entry name" value="Urate Oxidase"/>
    <property type="match status" value="1"/>
</dbReference>
<dbReference type="InterPro" id="IPR022838">
    <property type="entry name" value="GTP_cyclohydrolase_FolE2"/>
</dbReference>
<dbReference type="Pfam" id="PF02649">
    <property type="entry name" value="GCHY-1"/>
    <property type="match status" value="1"/>
</dbReference>
<dbReference type="UniPathway" id="UPA00848">
    <property type="reaction ID" value="UER00151"/>
</dbReference>
<proteinExistence type="inferred from homology"/>
<dbReference type="HAMAP" id="MF_01527_B">
    <property type="entry name" value="GTP_cyclohydrol_B"/>
    <property type="match status" value="1"/>
</dbReference>
<dbReference type="EMBL" id="VYXP01000002">
    <property type="protein sequence ID" value="KAA9133127.1"/>
    <property type="molecule type" value="Genomic_DNA"/>
</dbReference>
<name>A0A5N0TG78_9GAMM</name>
<evidence type="ECO:0000313" key="3">
    <source>
        <dbReference type="EMBL" id="KAA9133127.1"/>
    </source>
</evidence>
<dbReference type="EC" id="3.5.4.16" evidence="2"/>
<dbReference type="RefSeq" id="WP_150862688.1">
    <property type="nucleotide sequence ID" value="NZ_VYXP01000002.1"/>
</dbReference>
<keyword evidence="4" id="KW-1185">Reference proteome</keyword>
<dbReference type="Proteomes" id="UP000325372">
    <property type="component" value="Unassembled WGS sequence"/>
</dbReference>
<dbReference type="PANTHER" id="PTHR36445:SF1">
    <property type="entry name" value="GTP CYCLOHYDROLASE MPTA"/>
    <property type="match status" value="1"/>
</dbReference>
<organism evidence="3 4">
    <name type="scientific">Marinihelvus fidelis</name>
    <dbReference type="NCBI Taxonomy" id="2613842"/>
    <lineage>
        <taxon>Bacteria</taxon>
        <taxon>Pseudomonadati</taxon>
        <taxon>Pseudomonadota</taxon>
        <taxon>Gammaproteobacteria</taxon>
        <taxon>Chromatiales</taxon>
        <taxon>Wenzhouxiangellaceae</taxon>
        <taxon>Marinihelvus</taxon>
    </lineage>
</organism>
<feature type="site" description="May be catalytically important" evidence="2">
    <location>
        <position position="161"/>
    </location>
</feature>
<reference evidence="3 4" key="1">
    <citation type="submission" date="2019-09" db="EMBL/GenBank/DDBJ databases">
        <title>Wenzhouxiangella sp. Genome sequencing and assembly.</title>
        <authorList>
            <person name="Zhang R."/>
        </authorList>
    </citation>
    <scope>NUCLEOTIDE SEQUENCE [LARGE SCALE GENOMIC DNA]</scope>
    <source>
        <strain evidence="3 4">W260</strain>
    </source>
</reference>
<comment type="similarity">
    <text evidence="2">Belongs to the GTP cyclohydrolase IV family.</text>
</comment>
<comment type="catalytic activity">
    <reaction evidence="2">
        <text>GTP + H2O = 7,8-dihydroneopterin 3'-triphosphate + formate + H(+)</text>
        <dbReference type="Rhea" id="RHEA:17473"/>
        <dbReference type="ChEBI" id="CHEBI:15377"/>
        <dbReference type="ChEBI" id="CHEBI:15378"/>
        <dbReference type="ChEBI" id="CHEBI:15740"/>
        <dbReference type="ChEBI" id="CHEBI:37565"/>
        <dbReference type="ChEBI" id="CHEBI:58462"/>
        <dbReference type="EC" id="3.5.4.16"/>
    </reaction>
</comment>
<dbReference type="PANTHER" id="PTHR36445">
    <property type="entry name" value="GTP CYCLOHYDROLASE MPTA"/>
    <property type="match status" value="1"/>
</dbReference>
<protein>
    <recommendedName>
        <fullName evidence="2">GTP cyclohydrolase FolE2</fullName>
        <ecNumber evidence="2">3.5.4.16</ecNumber>
    </recommendedName>
</protein>
<accession>A0A5N0TG78</accession>
<sequence>MKAKDDLLRQMPDIANELLPDVSGTLDWVGMNEIEVPVRIEDDAGNLIQSTALVTAFVNLADPDVRGIHMSRLYLHLDQAFRDRPLSPSGLRQILRSFLESHEGLSDRALVRVDFDYVVRRRALASDNEGWRRYPVSMIGIMEGQDFNLEMGLEVLYSSTCPCSAALARQLIQEQFERDFAAGEAIDFEQMKAWLGSEQGIVATPHSQRSAAELRVRLMPSFQMFPIVELIDRVEGALQTPVQSTVKREDEQAFALLNGQNLMFCEDSGRRVKAALDRDERIIDFWARCTHYESLHPHNAVSVVTKGVEGGFVSGSGSPVRVKHSSE</sequence>
<dbReference type="GO" id="GO:0046654">
    <property type="term" value="P:tetrahydrofolate biosynthetic process"/>
    <property type="evidence" value="ECO:0007669"/>
    <property type="project" value="UniProtKB-UniRule"/>
</dbReference>
<comment type="pathway">
    <text evidence="2">Cofactor biosynthesis; 7,8-dihydroneopterin triphosphate biosynthesis; 7,8-dihydroneopterin triphosphate from GTP: step 1/1.</text>
</comment>
<keyword evidence="1 2" id="KW-0378">Hydrolase</keyword>
<dbReference type="InterPro" id="IPR003801">
    <property type="entry name" value="GTP_cyclohydrolase_FolE2/MptA"/>
</dbReference>
<evidence type="ECO:0000256" key="1">
    <source>
        <dbReference type="ARBA" id="ARBA00022801"/>
    </source>
</evidence>
<dbReference type="AlphaFoldDB" id="A0A5N0TG78"/>
<dbReference type="GO" id="GO:0003934">
    <property type="term" value="F:GTP cyclohydrolase I activity"/>
    <property type="evidence" value="ECO:0007669"/>
    <property type="project" value="UniProtKB-UniRule"/>
</dbReference>
<comment type="function">
    <text evidence="2">Converts GTP to 7,8-dihydroneopterin triphosphate.</text>
</comment>
<evidence type="ECO:0000256" key="2">
    <source>
        <dbReference type="HAMAP-Rule" id="MF_01527"/>
    </source>
</evidence>